<dbReference type="EMBL" id="JAPDNS010000002">
    <property type="protein sequence ID" value="MCW3485827.1"/>
    <property type="molecule type" value="Genomic_DNA"/>
</dbReference>
<keyword evidence="1" id="KW-0732">Signal</keyword>
<protein>
    <recommendedName>
        <fullName evidence="4">DUF4843 domain-containing protein</fullName>
    </recommendedName>
</protein>
<proteinExistence type="predicted"/>
<comment type="caution">
    <text evidence="2">The sequence shown here is derived from an EMBL/GenBank/DDBJ whole genome shotgun (WGS) entry which is preliminary data.</text>
</comment>
<evidence type="ECO:0000256" key="1">
    <source>
        <dbReference type="SAM" id="SignalP"/>
    </source>
</evidence>
<organism evidence="2 3">
    <name type="scientific">Chitinophaga nivalis</name>
    <dbReference type="NCBI Taxonomy" id="2991709"/>
    <lineage>
        <taxon>Bacteria</taxon>
        <taxon>Pseudomonadati</taxon>
        <taxon>Bacteroidota</taxon>
        <taxon>Chitinophagia</taxon>
        <taxon>Chitinophagales</taxon>
        <taxon>Chitinophagaceae</taxon>
        <taxon>Chitinophaga</taxon>
    </lineage>
</organism>
<gene>
    <name evidence="2" type="ORF">OL497_18115</name>
</gene>
<sequence length="263" mass="29791">MKRNNFYLLLTGALLLTIAACNKGQDNFFSKEDIIPVSVKGYNASDEPLEVKLDTCSFKYPFASNSIMDQLNAYTFRENQAQMKLMIKEQNSGKVVLERDIQRKAGAIRLNFLYTKGKVIDIPEKQPIQDKKLTISYFFMPTLTNYADPVDIVLIKYYFTPKVFEEIVRIKNVKPYEFSTPVTIPTFSTSGQKYNGQNTAVLFRAYIYKAGTNEFYTAAAGYNWHPTASTAPTPVASVASSAIYIFSEDESDPNITFTKILEQ</sequence>
<evidence type="ECO:0000313" key="2">
    <source>
        <dbReference type="EMBL" id="MCW3485827.1"/>
    </source>
</evidence>
<name>A0ABT3IPC7_9BACT</name>
<accession>A0ABT3IPC7</accession>
<evidence type="ECO:0008006" key="4">
    <source>
        <dbReference type="Google" id="ProtNLM"/>
    </source>
</evidence>
<feature type="chain" id="PRO_5047372369" description="DUF4843 domain-containing protein" evidence="1">
    <location>
        <begin position="24"/>
        <end position="263"/>
    </location>
</feature>
<reference evidence="2 3" key="1">
    <citation type="submission" date="2022-10" db="EMBL/GenBank/DDBJ databases">
        <title>Chitinophaga nivalis PC15 sp. nov., isolated from Pyeongchang county, South Korea.</title>
        <authorList>
            <person name="Trinh H.N."/>
        </authorList>
    </citation>
    <scope>NUCLEOTIDE SEQUENCE [LARGE SCALE GENOMIC DNA]</scope>
    <source>
        <strain evidence="2 3">PC14</strain>
    </source>
</reference>
<dbReference type="PROSITE" id="PS51257">
    <property type="entry name" value="PROKAR_LIPOPROTEIN"/>
    <property type="match status" value="1"/>
</dbReference>
<keyword evidence="3" id="KW-1185">Reference proteome</keyword>
<dbReference type="RefSeq" id="WP_264732645.1">
    <property type="nucleotide sequence ID" value="NZ_JAPDNR010000001.1"/>
</dbReference>
<evidence type="ECO:0000313" key="3">
    <source>
        <dbReference type="Proteomes" id="UP001207742"/>
    </source>
</evidence>
<feature type="signal peptide" evidence="1">
    <location>
        <begin position="1"/>
        <end position="23"/>
    </location>
</feature>
<dbReference type="Proteomes" id="UP001207742">
    <property type="component" value="Unassembled WGS sequence"/>
</dbReference>